<dbReference type="ESTHER" id="9delt-a6g3z8">
    <property type="family name" value="Pectinacetylesterase-Notum"/>
</dbReference>
<dbReference type="GO" id="GO:0016787">
    <property type="term" value="F:hydrolase activity"/>
    <property type="evidence" value="ECO:0007669"/>
    <property type="project" value="InterPro"/>
</dbReference>
<gene>
    <name evidence="2" type="ORF">PPSIR1_02171</name>
</gene>
<evidence type="ECO:0000313" key="2">
    <source>
        <dbReference type="EMBL" id="EDM79321.1"/>
    </source>
</evidence>
<dbReference type="PANTHER" id="PTHR21562:SF83">
    <property type="entry name" value="PECTIN ACETYLESTERASE 4"/>
    <property type="match status" value="1"/>
</dbReference>
<feature type="compositionally biased region" description="Acidic residues" evidence="1">
    <location>
        <begin position="29"/>
        <end position="41"/>
    </location>
</feature>
<dbReference type="AlphaFoldDB" id="A6G3Z8"/>
<dbReference type="Pfam" id="PF03283">
    <property type="entry name" value="PAE"/>
    <property type="match status" value="1"/>
</dbReference>
<keyword evidence="3" id="KW-1185">Reference proteome</keyword>
<dbReference type="STRING" id="391625.PPSIR1_02171"/>
<evidence type="ECO:0000256" key="1">
    <source>
        <dbReference type="SAM" id="MobiDB-lite"/>
    </source>
</evidence>
<keyword evidence="2" id="KW-0449">Lipoprotein</keyword>
<dbReference type="OrthoDB" id="9802991at2"/>
<name>A6G3Z8_9BACT</name>
<feature type="region of interest" description="Disordered" evidence="1">
    <location>
        <begin position="1"/>
        <end position="48"/>
    </location>
</feature>
<dbReference type="EMBL" id="ABCS01000020">
    <property type="protein sequence ID" value="EDM79321.1"/>
    <property type="molecule type" value="Genomic_DNA"/>
</dbReference>
<sequence length="614" mass="65071">MLGAAGCTDDAAEGDDEVGESSESTDTAGDTDETADTEESTDTGSVGACDEESFDALRTCVAAYSEAVADCYATTDAPCPDDDAATAAALDELELSVTAACTDGEFLGLSTDAVVGRLRNACESEASSMAWRTYGGPQGAVWPNAGGVDQQCLAAAHLATMDLVDESLFAAAACIEDDTCTAEVLDTLRADYLAAATADIEQACDDLADIAALEPAEYATRVAHQVDCLTAAGHPDTAKLGLDCGPDNVLFEATRGEWTQVELDPSSGAICGDGTNYAFQIHLAPEGQPLDRVLIALQGGGVCLFADDCAARLESSPGLFNALDDFPLGDGIGSLDPEVNPFAEWTIVYLPYCNQDVFAGGGVVEDFGELQLPRAGGVNLRASLRMIRDYLWRELDAAGDPGFRPDALVALFGGFSAGAYGTIYNYHWLLDELQWPRTIAFPDAGLALDNGTPVGVGALGVAKLPVWDTVKNLPSYCFTGDCAIGPVLSEALSPRLEQVPEQQMLILSNPKDNIQQGDAFFEDEADWINTMRQTYCDTKDLPGINYYFTSVSDESVHVISVVPELWTGEVDGETLRDFFVRAVEEPDTVVSRVEEADFVDAIPGVEPYPCEVAP</sequence>
<organism evidence="2 3">
    <name type="scientific">Plesiocystis pacifica SIR-1</name>
    <dbReference type="NCBI Taxonomy" id="391625"/>
    <lineage>
        <taxon>Bacteria</taxon>
        <taxon>Pseudomonadati</taxon>
        <taxon>Myxococcota</taxon>
        <taxon>Polyangia</taxon>
        <taxon>Nannocystales</taxon>
        <taxon>Nannocystaceae</taxon>
        <taxon>Plesiocystis</taxon>
    </lineage>
</organism>
<protein>
    <submittedName>
        <fullName evidence="2">Putative lipoprotein</fullName>
    </submittedName>
</protein>
<dbReference type="Proteomes" id="UP000005801">
    <property type="component" value="Unassembled WGS sequence"/>
</dbReference>
<dbReference type="PANTHER" id="PTHR21562">
    <property type="entry name" value="NOTUM-RELATED"/>
    <property type="match status" value="1"/>
</dbReference>
<evidence type="ECO:0000313" key="3">
    <source>
        <dbReference type="Proteomes" id="UP000005801"/>
    </source>
</evidence>
<reference evidence="2 3" key="1">
    <citation type="submission" date="2007-06" db="EMBL/GenBank/DDBJ databases">
        <authorList>
            <person name="Shimkets L."/>
            <person name="Ferriera S."/>
            <person name="Johnson J."/>
            <person name="Kravitz S."/>
            <person name="Beeson K."/>
            <person name="Sutton G."/>
            <person name="Rogers Y.-H."/>
            <person name="Friedman R."/>
            <person name="Frazier M."/>
            <person name="Venter J.C."/>
        </authorList>
    </citation>
    <scope>NUCLEOTIDE SEQUENCE [LARGE SCALE GENOMIC DNA]</scope>
    <source>
        <strain evidence="2 3">SIR-1</strain>
    </source>
</reference>
<accession>A6G3Z8</accession>
<dbReference type="RefSeq" id="WP_006971447.1">
    <property type="nucleotide sequence ID" value="NZ_ABCS01000020.1"/>
</dbReference>
<comment type="caution">
    <text evidence="2">The sequence shown here is derived from an EMBL/GenBank/DDBJ whole genome shotgun (WGS) entry which is preliminary data.</text>
</comment>
<proteinExistence type="predicted"/>
<feature type="compositionally biased region" description="Acidic residues" evidence="1">
    <location>
        <begin position="10"/>
        <end position="20"/>
    </location>
</feature>
<dbReference type="InterPro" id="IPR004963">
    <property type="entry name" value="PAE/NOTUM"/>
</dbReference>